<accession>A0A6A3CMB7</accession>
<dbReference type="InterPro" id="IPR041844">
    <property type="entry name" value="Plantacyanin"/>
</dbReference>
<dbReference type="InterPro" id="IPR039391">
    <property type="entry name" value="Phytocyanin-like"/>
</dbReference>
<dbReference type="GO" id="GO:0005886">
    <property type="term" value="C:plasma membrane"/>
    <property type="evidence" value="ECO:0007669"/>
    <property type="project" value="TreeGrafter"/>
</dbReference>
<dbReference type="PROSITE" id="PS51485">
    <property type="entry name" value="PHYTOCYANIN"/>
    <property type="match status" value="1"/>
</dbReference>
<dbReference type="GO" id="GO:0009055">
    <property type="term" value="F:electron transfer activity"/>
    <property type="evidence" value="ECO:0007669"/>
    <property type="project" value="InterPro"/>
</dbReference>
<keyword evidence="2" id="KW-0186">Copper</keyword>
<dbReference type="EMBL" id="VEPZ02000278">
    <property type="protein sequence ID" value="KAE8728209.1"/>
    <property type="molecule type" value="Genomic_DNA"/>
</dbReference>
<feature type="domain" description="Phytocyanin" evidence="7">
    <location>
        <begin position="28"/>
        <end position="123"/>
    </location>
</feature>
<keyword evidence="3" id="KW-1015">Disulfide bond</keyword>
<keyword evidence="1" id="KW-0479">Metal-binding</keyword>
<gene>
    <name evidence="8" type="ORF">F3Y22_tig00004777pilonHSYRG00016</name>
</gene>
<dbReference type="Gene3D" id="2.60.40.420">
    <property type="entry name" value="Cupredoxins - blue copper proteins"/>
    <property type="match status" value="1"/>
</dbReference>
<evidence type="ECO:0000256" key="6">
    <source>
        <dbReference type="SAM" id="SignalP"/>
    </source>
</evidence>
<evidence type="ECO:0000256" key="5">
    <source>
        <dbReference type="ARBA" id="ARBA00082491"/>
    </source>
</evidence>
<dbReference type="CDD" id="cd11013">
    <property type="entry name" value="Plantacyanin"/>
    <property type="match status" value="1"/>
</dbReference>
<dbReference type="Pfam" id="PF02298">
    <property type="entry name" value="Cu_bind_like"/>
    <property type="match status" value="1"/>
</dbReference>
<dbReference type="PANTHER" id="PTHR33021:SF341">
    <property type="entry name" value="BASIC BLUE PROTEIN-LIKE"/>
    <property type="match status" value="1"/>
</dbReference>
<protein>
    <recommendedName>
        <fullName evidence="4">Basic blue protein</fullName>
    </recommendedName>
    <alternativeName>
        <fullName evidence="5">Plantacyanin</fullName>
    </alternativeName>
</protein>
<keyword evidence="6" id="KW-0732">Signal</keyword>
<evidence type="ECO:0000313" key="9">
    <source>
        <dbReference type="Proteomes" id="UP000436088"/>
    </source>
</evidence>
<dbReference type="PANTHER" id="PTHR33021">
    <property type="entry name" value="BLUE COPPER PROTEIN"/>
    <property type="match status" value="1"/>
</dbReference>
<dbReference type="InterPro" id="IPR003245">
    <property type="entry name" value="Phytocyanin_dom"/>
</dbReference>
<comment type="caution">
    <text evidence="8">The sequence shown here is derived from an EMBL/GenBank/DDBJ whole genome shotgun (WGS) entry which is preliminary data.</text>
</comment>
<organism evidence="8 9">
    <name type="scientific">Hibiscus syriacus</name>
    <name type="common">Rose of Sharon</name>
    <dbReference type="NCBI Taxonomy" id="106335"/>
    <lineage>
        <taxon>Eukaryota</taxon>
        <taxon>Viridiplantae</taxon>
        <taxon>Streptophyta</taxon>
        <taxon>Embryophyta</taxon>
        <taxon>Tracheophyta</taxon>
        <taxon>Spermatophyta</taxon>
        <taxon>Magnoliopsida</taxon>
        <taxon>eudicotyledons</taxon>
        <taxon>Gunneridae</taxon>
        <taxon>Pentapetalae</taxon>
        <taxon>rosids</taxon>
        <taxon>malvids</taxon>
        <taxon>Malvales</taxon>
        <taxon>Malvaceae</taxon>
        <taxon>Malvoideae</taxon>
        <taxon>Hibiscus</taxon>
    </lineage>
</organism>
<feature type="signal peptide" evidence="6">
    <location>
        <begin position="1"/>
        <end position="27"/>
    </location>
</feature>
<feature type="chain" id="PRO_5025388619" description="Basic blue protein" evidence="6">
    <location>
        <begin position="28"/>
        <end position="123"/>
    </location>
</feature>
<reference evidence="8" key="1">
    <citation type="submission" date="2019-09" db="EMBL/GenBank/DDBJ databases">
        <title>Draft genome information of white flower Hibiscus syriacus.</title>
        <authorList>
            <person name="Kim Y.-M."/>
        </authorList>
    </citation>
    <scope>NUCLEOTIDE SEQUENCE [LARGE SCALE GENOMIC DNA]</scope>
    <source>
        <strain evidence="8">YM2019G1</strain>
    </source>
</reference>
<evidence type="ECO:0000256" key="2">
    <source>
        <dbReference type="ARBA" id="ARBA00023008"/>
    </source>
</evidence>
<keyword evidence="9" id="KW-1185">Reference proteome</keyword>
<dbReference type="FunFam" id="2.60.40.420:FF:000013">
    <property type="entry name" value="basic blue protein-like"/>
    <property type="match status" value="1"/>
</dbReference>
<proteinExistence type="predicted"/>
<evidence type="ECO:0000256" key="3">
    <source>
        <dbReference type="ARBA" id="ARBA00023157"/>
    </source>
</evidence>
<evidence type="ECO:0000313" key="8">
    <source>
        <dbReference type="EMBL" id="KAE8728209.1"/>
    </source>
</evidence>
<evidence type="ECO:0000256" key="4">
    <source>
        <dbReference type="ARBA" id="ARBA00071970"/>
    </source>
</evidence>
<dbReference type="InterPro" id="IPR008972">
    <property type="entry name" value="Cupredoxin"/>
</dbReference>
<evidence type="ECO:0000256" key="1">
    <source>
        <dbReference type="ARBA" id="ARBA00022723"/>
    </source>
</evidence>
<dbReference type="Proteomes" id="UP000436088">
    <property type="component" value="Unassembled WGS sequence"/>
</dbReference>
<sequence>MAQERGNAMMCMTVMLFLLLSMKTSFATTFMVGDASGWDFGVNSWPNGKSFKAGDVLEFTYNRAIHDVMVVDKEAYEACERPISAPRFETGDDLITLKKGDNYFICSFPGHCEGGLKIAVNAA</sequence>
<dbReference type="SUPFAM" id="SSF49503">
    <property type="entry name" value="Cupredoxins"/>
    <property type="match status" value="1"/>
</dbReference>
<dbReference type="AlphaFoldDB" id="A0A6A3CMB7"/>
<name>A0A6A3CMB7_HIBSY</name>
<dbReference type="GO" id="GO:0046872">
    <property type="term" value="F:metal ion binding"/>
    <property type="evidence" value="ECO:0007669"/>
    <property type="project" value="UniProtKB-KW"/>
</dbReference>
<evidence type="ECO:0000259" key="7">
    <source>
        <dbReference type="PROSITE" id="PS51485"/>
    </source>
</evidence>